<dbReference type="Proteomes" id="UP001610334">
    <property type="component" value="Unassembled WGS sequence"/>
</dbReference>
<sequence>MERRDDSGLAAVRPWKPPPSSTPNGVDALLLSSLYPGFTDKSTAEAREVHGLPYTPLEVLDRVVKGIFDVSIEDASLKYSALEDSVLRGTTVIDRGYARSSLARFIIEKFPWHHSKLAARLVLLFACPADPHHMLEAMRFENDQLQGLTTMLEVKNTPSADLASRFARAKREALSGAAKVTVLGVSLIDVASLERVQENSGADTGFSSFSHHFTLAIGREGWRMYQAYEKAEGRFDEWLMKITGGSRLRSWDWAETWISDFQRIRGSIGTWTTEINDAYTRCFDMNLDLLCGEGKRYPPLIPLYRPWVKIQEINNVKVEDICKFEWKVGRSWD</sequence>
<dbReference type="EMBL" id="JBFXLT010000065">
    <property type="protein sequence ID" value="KAL2810901.1"/>
    <property type="molecule type" value="Genomic_DNA"/>
</dbReference>
<keyword evidence="3" id="KW-1185">Reference proteome</keyword>
<gene>
    <name evidence="2" type="ORF">BJX63DRAFT_433863</name>
</gene>
<feature type="region of interest" description="Disordered" evidence="1">
    <location>
        <begin position="1"/>
        <end position="23"/>
    </location>
</feature>
<evidence type="ECO:0000313" key="3">
    <source>
        <dbReference type="Proteomes" id="UP001610334"/>
    </source>
</evidence>
<evidence type="ECO:0000313" key="2">
    <source>
        <dbReference type="EMBL" id="KAL2810901.1"/>
    </source>
</evidence>
<organism evidence="2 3">
    <name type="scientific">Aspergillus granulosus</name>
    <dbReference type="NCBI Taxonomy" id="176169"/>
    <lineage>
        <taxon>Eukaryota</taxon>
        <taxon>Fungi</taxon>
        <taxon>Dikarya</taxon>
        <taxon>Ascomycota</taxon>
        <taxon>Pezizomycotina</taxon>
        <taxon>Eurotiomycetes</taxon>
        <taxon>Eurotiomycetidae</taxon>
        <taxon>Eurotiales</taxon>
        <taxon>Aspergillaceae</taxon>
        <taxon>Aspergillus</taxon>
        <taxon>Aspergillus subgen. Nidulantes</taxon>
    </lineage>
</organism>
<proteinExistence type="predicted"/>
<accession>A0ABR4H609</accession>
<comment type="caution">
    <text evidence="2">The sequence shown here is derived from an EMBL/GenBank/DDBJ whole genome shotgun (WGS) entry which is preliminary data.</text>
</comment>
<protein>
    <submittedName>
        <fullName evidence="2">Uncharacterized protein</fullName>
    </submittedName>
</protein>
<name>A0ABR4H609_9EURO</name>
<evidence type="ECO:0000256" key="1">
    <source>
        <dbReference type="SAM" id="MobiDB-lite"/>
    </source>
</evidence>
<reference evidence="2 3" key="1">
    <citation type="submission" date="2024-07" db="EMBL/GenBank/DDBJ databases">
        <title>Section-level genome sequencing and comparative genomics of Aspergillus sections Usti and Cavernicolus.</title>
        <authorList>
            <consortium name="Lawrence Berkeley National Laboratory"/>
            <person name="Nybo J.L."/>
            <person name="Vesth T.C."/>
            <person name="Theobald S."/>
            <person name="Frisvad J.C."/>
            <person name="Larsen T.O."/>
            <person name="Kjaerboelling I."/>
            <person name="Rothschild-Mancinelli K."/>
            <person name="Lyhne E.K."/>
            <person name="Kogle M.E."/>
            <person name="Barry K."/>
            <person name="Clum A."/>
            <person name="Na H."/>
            <person name="Ledsgaard L."/>
            <person name="Lin J."/>
            <person name="Lipzen A."/>
            <person name="Kuo A."/>
            <person name="Riley R."/>
            <person name="Mondo S."/>
            <person name="Labutti K."/>
            <person name="Haridas S."/>
            <person name="Pangalinan J."/>
            <person name="Salamov A.A."/>
            <person name="Simmons B.A."/>
            <person name="Magnuson J.K."/>
            <person name="Chen J."/>
            <person name="Drula E."/>
            <person name="Henrissat B."/>
            <person name="Wiebenga A."/>
            <person name="Lubbers R.J."/>
            <person name="Gomes A.C."/>
            <person name="Makela M.R."/>
            <person name="Stajich J."/>
            <person name="Grigoriev I.V."/>
            <person name="Mortensen U.H."/>
            <person name="De Vries R.P."/>
            <person name="Baker S.E."/>
            <person name="Andersen M.R."/>
        </authorList>
    </citation>
    <scope>NUCLEOTIDE SEQUENCE [LARGE SCALE GENOMIC DNA]</scope>
    <source>
        <strain evidence="2 3">CBS 588.65</strain>
    </source>
</reference>